<dbReference type="Proteomes" id="UP000041770">
    <property type="component" value="Unassembled WGS sequence"/>
</dbReference>
<accession>A0A655X621</accession>
<evidence type="ECO:0000313" key="2">
    <source>
        <dbReference type="Proteomes" id="UP000041770"/>
    </source>
</evidence>
<name>A0A655X621_VIBCL</name>
<gene>
    <name evidence="1" type="ORF">ERS013200_03783</name>
</gene>
<sequence length="100" mass="10605">MTIRISAAISTEAFTGRSLVRCSQLPPATAIAMIVISGKPTAVSKKPNMAGVMFSPANWPARGGKMILPAPKKKANSIKPKAKISASFNVCFTDNPYLLK</sequence>
<evidence type="ECO:0000313" key="1">
    <source>
        <dbReference type="EMBL" id="CSD28331.1"/>
    </source>
</evidence>
<dbReference type="AlphaFoldDB" id="A0A655X621"/>
<proteinExistence type="predicted"/>
<organism evidence="1 2">
    <name type="scientific">Vibrio cholerae</name>
    <dbReference type="NCBI Taxonomy" id="666"/>
    <lineage>
        <taxon>Bacteria</taxon>
        <taxon>Pseudomonadati</taxon>
        <taxon>Pseudomonadota</taxon>
        <taxon>Gammaproteobacteria</taxon>
        <taxon>Vibrionales</taxon>
        <taxon>Vibrionaceae</taxon>
        <taxon>Vibrio</taxon>
    </lineage>
</organism>
<reference evidence="1 2" key="1">
    <citation type="submission" date="2015-07" db="EMBL/GenBank/DDBJ databases">
        <authorList>
            <consortium name="Pathogen Informatics"/>
        </authorList>
    </citation>
    <scope>NUCLEOTIDE SEQUENCE [LARGE SCALE GENOMIC DNA]</scope>
    <source>
        <strain evidence="1 2">A316</strain>
    </source>
</reference>
<protein>
    <submittedName>
        <fullName evidence="1">Uncharacterized protein</fullName>
    </submittedName>
</protein>
<dbReference type="EMBL" id="CWQY01000044">
    <property type="protein sequence ID" value="CSD28331.1"/>
    <property type="molecule type" value="Genomic_DNA"/>
</dbReference>